<comment type="caution">
    <text evidence="2">The sequence shown here is derived from an EMBL/GenBank/DDBJ whole genome shotgun (WGS) entry which is preliminary data.</text>
</comment>
<dbReference type="Proteomes" id="UP001194539">
    <property type="component" value="Unassembled WGS sequence"/>
</dbReference>
<dbReference type="Gene3D" id="2.60.40.10">
    <property type="entry name" value="Immunoglobulins"/>
    <property type="match status" value="2"/>
</dbReference>
<dbReference type="EMBL" id="JACEGD010000006">
    <property type="protein sequence ID" value="MBH5386116.1"/>
    <property type="molecule type" value="Genomic_DNA"/>
</dbReference>
<dbReference type="InterPro" id="IPR013783">
    <property type="entry name" value="Ig-like_fold"/>
</dbReference>
<evidence type="ECO:0000313" key="2">
    <source>
        <dbReference type="EMBL" id="MBH5386116.1"/>
    </source>
</evidence>
<dbReference type="Gene3D" id="2.60.120.260">
    <property type="entry name" value="Galactose-binding domain-like"/>
    <property type="match status" value="2"/>
</dbReference>
<feature type="domain" description="Bacterial Ig-like" evidence="1">
    <location>
        <begin position="251"/>
        <end position="339"/>
    </location>
</feature>
<dbReference type="RefSeq" id="WP_197965532.1">
    <property type="nucleotide sequence ID" value="NZ_JACEGD010000006.1"/>
</dbReference>
<reference evidence="2 3" key="1">
    <citation type="submission" date="2020-07" db="EMBL/GenBank/DDBJ databases">
        <title>Bradyrhizobium diversity isolated from nodules of indigenous legumes of Western Australia.</title>
        <authorList>
            <person name="Klepa M.S."/>
        </authorList>
    </citation>
    <scope>NUCLEOTIDE SEQUENCE [LARGE SCALE GENOMIC DNA]</scope>
    <source>
        <strain evidence="2 3">CNPSo 4019</strain>
    </source>
</reference>
<protein>
    <submittedName>
        <fullName evidence="2">DUF642 domain-containing protein</fullName>
    </submittedName>
</protein>
<organism evidence="2 3">
    <name type="scientific">Bradyrhizobium diversitatis</name>
    <dbReference type="NCBI Taxonomy" id="2755406"/>
    <lineage>
        <taxon>Bacteria</taxon>
        <taxon>Pseudomonadati</taxon>
        <taxon>Pseudomonadota</taxon>
        <taxon>Alphaproteobacteria</taxon>
        <taxon>Hyphomicrobiales</taxon>
        <taxon>Nitrobacteraceae</taxon>
        <taxon>Bradyrhizobium</taxon>
    </lineage>
</organism>
<name>A0ABS0NYM6_9BRAD</name>
<dbReference type="Pfam" id="PF19077">
    <property type="entry name" value="Big_13"/>
    <property type="match status" value="2"/>
</dbReference>
<gene>
    <name evidence="2" type="ORF">H1B27_07420</name>
</gene>
<evidence type="ECO:0000259" key="1">
    <source>
        <dbReference type="Pfam" id="PF19077"/>
    </source>
</evidence>
<sequence length="829" mass="86017">MGISLSELIKQNTLGQSEGYPDGVPHSYNWYKGWNPDGLLTPPADFTAVEGWAQVYTEEGAPASPNTNVEVANAKTYVHIKETGQWLLVQDQSQLGIAGGHFVTDFSGNSGYPMQVTTLASGAVSFDAPSTGYNDHFWYGARGTYAAGTVDGVYVQMDMRQTDPNANLVGMVGVDWWRNASAPYLDDHSNNPGVGGSNWVELSTQWKTIGYYSMSTAAFQANLPPPLLGSTQPPPVEAPDMVAPASPKIVAITPDAGTVGDQVTNAKQLTLSGTAEAGSTIKVFEGSTVIGTAKANASGTWSLTTAQLADGNHTFTATATNAAGNVSPQSASLAMRVDTLAPVAPSITAFTPDTGTVGDKVTNVSQLTLTGTAEAGSTVKVLEGTSVLGTTQANAAGAWSLTTAQLAVGNHAFTAMATDAAGNVGTKSNALNVTVSEPLISPPANGKNLLVNGSFETTDSSPLGEGRWGAYKSISGWTAISGGTIELWNNLNGVRASDGGNFGELDYLGARDGFYQDVKTVAGQVYQLSFDARSRPGFTGATCSIEVLWNDSVIATVPPGSNWTNYDFNVVGTGSNDRLTFREVASQGSDGLGALYDNIELTAATAAPTTPLPEIGDKNLLTNGSFESSSLAPGGWAGFDAIPGWHAISGGTIELWNNLNGVTASDGGNYGELDYLGARDGLYQDVKTVAGQQYALSFDARSRPGFSDSTCSVEVLWNGSVVGVVPPDADWKNYDFTVTGTGGQDRLTFREVANQGGDGLGALYDNVSLVAKQANPASASMLSSASQAVALMNQYTATDAITTGAVTSGPLATDTTTLLSQTLSLPAQH</sequence>
<proteinExistence type="predicted"/>
<dbReference type="InterPro" id="IPR008979">
    <property type="entry name" value="Galactose-bd-like_sf"/>
</dbReference>
<accession>A0ABS0NYM6</accession>
<keyword evidence="3" id="KW-1185">Reference proteome</keyword>
<dbReference type="SUPFAM" id="SSF49785">
    <property type="entry name" value="Galactose-binding domain-like"/>
    <property type="match status" value="2"/>
</dbReference>
<feature type="domain" description="Bacterial Ig-like" evidence="1">
    <location>
        <begin position="349"/>
        <end position="435"/>
    </location>
</feature>
<dbReference type="InterPro" id="IPR044016">
    <property type="entry name" value="Big_13"/>
</dbReference>
<dbReference type="NCBIfam" id="NF033510">
    <property type="entry name" value="Ca_tandemer"/>
    <property type="match status" value="2"/>
</dbReference>
<evidence type="ECO:0000313" key="3">
    <source>
        <dbReference type="Proteomes" id="UP001194539"/>
    </source>
</evidence>